<protein>
    <recommendedName>
        <fullName evidence="4">HTH tetR-type domain-containing protein</fullName>
    </recommendedName>
</protein>
<evidence type="ECO:0000256" key="3">
    <source>
        <dbReference type="SAM" id="MobiDB-lite"/>
    </source>
</evidence>
<dbReference type="InterPro" id="IPR001647">
    <property type="entry name" value="HTH_TetR"/>
</dbReference>
<name>A0A0A0B830_9CELL</name>
<evidence type="ECO:0000256" key="2">
    <source>
        <dbReference type="PROSITE-ProRule" id="PRU00335"/>
    </source>
</evidence>
<dbReference type="PROSITE" id="PS50977">
    <property type="entry name" value="HTH_TETR_2"/>
    <property type="match status" value="1"/>
</dbReference>
<dbReference type="InterPro" id="IPR009057">
    <property type="entry name" value="Homeodomain-like_sf"/>
</dbReference>
<dbReference type="STRING" id="1408250.Q760_01635"/>
<feature type="domain" description="HTH tetR-type" evidence="4">
    <location>
        <begin position="22"/>
        <end position="86"/>
    </location>
</feature>
<dbReference type="AlphaFoldDB" id="A0A0A0B830"/>
<dbReference type="EMBL" id="AXNT01000108">
    <property type="protein sequence ID" value="KGM01406.1"/>
    <property type="molecule type" value="Genomic_DNA"/>
</dbReference>
<gene>
    <name evidence="5" type="ORF">Q760_01635</name>
</gene>
<evidence type="ECO:0000313" key="6">
    <source>
        <dbReference type="Proteomes" id="UP000029833"/>
    </source>
</evidence>
<dbReference type="SUPFAM" id="SSF46689">
    <property type="entry name" value="Homeodomain-like"/>
    <property type="match status" value="1"/>
</dbReference>
<comment type="caution">
    <text evidence="5">The sequence shown here is derived from an EMBL/GenBank/DDBJ whole genome shotgun (WGS) entry which is preliminary data.</text>
</comment>
<evidence type="ECO:0000313" key="5">
    <source>
        <dbReference type="EMBL" id="KGM01406.1"/>
    </source>
</evidence>
<keyword evidence="6" id="KW-1185">Reference proteome</keyword>
<dbReference type="Pfam" id="PF00440">
    <property type="entry name" value="TetR_N"/>
    <property type="match status" value="1"/>
</dbReference>
<dbReference type="Gene3D" id="1.10.357.10">
    <property type="entry name" value="Tetracycline Repressor, domain 2"/>
    <property type="match status" value="1"/>
</dbReference>
<dbReference type="Proteomes" id="UP000029833">
    <property type="component" value="Unassembled WGS sequence"/>
</dbReference>
<evidence type="ECO:0000259" key="4">
    <source>
        <dbReference type="PROSITE" id="PS50977"/>
    </source>
</evidence>
<dbReference type="OrthoDB" id="9796019at2"/>
<feature type="region of interest" description="Disordered" evidence="3">
    <location>
        <begin position="1"/>
        <end position="22"/>
    </location>
</feature>
<organism evidence="5 6">
    <name type="scientific">Cellulomonas cellasea DSM 20118</name>
    <dbReference type="NCBI Taxonomy" id="1408250"/>
    <lineage>
        <taxon>Bacteria</taxon>
        <taxon>Bacillati</taxon>
        <taxon>Actinomycetota</taxon>
        <taxon>Actinomycetes</taxon>
        <taxon>Micrococcales</taxon>
        <taxon>Cellulomonadaceae</taxon>
        <taxon>Cellulomonas</taxon>
    </lineage>
</organism>
<evidence type="ECO:0000256" key="1">
    <source>
        <dbReference type="ARBA" id="ARBA00023125"/>
    </source>
</evidence>
<feature type="DNA-binding region" description="H-T-H motif" evidence="2">
    <location>
        <begin position="49"/>
        <end position="68"/>
    </location>
</feature>
<dbReference type="RefSeq" id="WP_052104291.1">
    <property type="nucleotide sequence ID" value="NZ_AXNT01000108.1"/>
</dbReference>
<keyword evidence="1 2" id="KW-0238">DNA-binding</keyword>
<sequence>MSDGRQRSSGAPLRPRQRLTDTETERRMLDAALATLAEHGMSVGLDDVRLEDVIRAAGVSRTSAYRRWPTRDAFVQDLLVEVARRTTVLSVAAEAAADVDALADSLGDGPADAASAHDALVELLRLSFTVDLAAASRSAQFRTYLGLQATFVGLRSEELRTRIAQVLTESEDRVAARGSALVAAAADAFGLRPVPPLAGPAGFGVVSRALSATTTGFLVAALATPTLLTDTTVMAAHGSARLAEWSTPVFVLTGLVLSSVEPDPDAGPAPDLADRLRALVVAAAAS</sequence>
<proteinExistence type="predicted"/>
<dbReference type="GO" id="GO:0003677">
    <property type="term" value="F:DNA binding"/>
    <property type="evidence" value="ECO:0007669"/>
    <property type="project" value="UniProtKB-UniRule"/>
</dbReference>
<reference evidence="5 6" key="1">
    <citation type="submission" date="2013-10" db="EMBL/GenBank/DDBJ databases">
        <authorList>
            <person name="Wang G."/>
            <person name="Zhuang W."/>
        </authorList>
    </citation>
    <scope>NUCLEOTIDE SEQUENCE [LARGE SCALE GENOMIC DNA]</scope>
    <source>
        <strain evidence="5 6">DSM 20118</strain>
    </source>
</reference>
<accession>A0A0A0B830</accession>